<protein>
    <submittedName>
        <fullName evidence="3">Uncharacterized protein</fullName>
    </submittedName>
</protein>
<evidence type="ECO:0000313" key="2">
    <source>
        <dbReference type="EMBL" id="CAF1192783.1"/>
    </source>
</evidence>
<dbReference type="Proteomes" id="UP000681722">
    <property type="component" value="Unassembled WGS sequence"/>
</dbReference>
<dbReference type="Gene3D" id="3.90.420.10">
    <property type="entry name" value="Oxidoreductase, molybdopterin-binding domain"/>
    <property type="match status" value="1"/>
</dbReference>
<feature type="compositionally biased region" description="Basic and acidic residues" evidence="1">
    <location>
        <begin position="48"/>
        <end position="57"/>
    </location>
</feature>
<feature type="region of interest" description="Disordered" evidence="1">
    <location>
        <begin position="29"/>
        <end position="137"/>
    </location>
</feature>
<dbReference type="GO" id="GO:0008482">
    <property type="term" value="F:sulfite oxidase activity"/>
    <property type="evidence" value="ECO:0007669"/>
    <property type="project" value="TreeGrafter"/>
</dbReference>
<dbReference type="Proteomes" id="UP000677228">
    <property type="component" value="Unassembled WGS sequence"/>
</dbReference>
<organism evidence="3 6">
    <name type="scientific">Didymodactylos carnosus</name>
    <dbReference type="NCBI Taxonomy" id="1234261"/>
    <lineage>
        <taxon>Eukaryota</taxon>
        <taxon>Metazoa</taxon>
        <taxon>Spiralia</taxon>
        <taxon>Gnathifera</taxon>
        <taxon>Rotifera</taxon>
        <taxon>Eurotatoria</taxon>
        <taxon>Bdelloidea</taxon>
        <taxon>Philodinida</taxon>
        <taxon>Philodinidae</taxon>
        <taxon>Didymodactylos</taxon>
    </lineage>
</organism>
<evidence type="ECO:0000313" key="3">
    <source>
        <dbReference type="EMBL" id="CAF1328463.1"/>
    </source>
</evidence>
<name>A0A815FPF5_9BILA</name>
<dbReference type="SUPFAM" id="SSF56524">
    <property type="entry name" value="Oxidoreductase molybdopterin-binding domain"/>
    <property type="match status" value="1"/>
</dbReference>
<dbReference type="InterPro" id="IPR036374">
    <property type="entry name" value="OxRdtase_Mopterin-bd_sf"/>
</dbReference>
<evidence type="ECO:0000313" key="5">
    <source>
        <dbReference type="EMBL" id="CAF4180117.1"/>
    </source>
</evidence>
<feature type="compositionally biased region" description="Basic and acidic residues" evidence="1">
    <location>
        <begin position="125"/>
        <end position="137"/>
    </location>
</feature>
<dbReference type="GO" id="GO:0020037">
    <property type="term" value="F:heme binding"/>
    <property type="evidence" value="ECO:0007669"/>
    <property type="project" value="TreeGrafter"/>
</dbReference>
<comment type="caution">
    <text evidence="3">The sequence shown here is derived from an EMBL/GenBank/DDBJ whole genome shotgun (WGS) entry which is preliminary data.</text>
</comment>
<dbReference type="InterPro" id="IPR008335">
    <property type="entry name" value="Mopterin_OxRdtase_euk"/>
</dbReference>
<dbReference type="PANTHER" id="PTHR19372:SF7">
    <property type="entry name" value="SULFITE OXIDASE, MITOCHONDRIAL"/>
    <property type="match status" value="1"/>
</dbReference>
<accession>A0A815FPF5</accession>
<dbReference type="EMBL" id="CAJOBC010051734">
    <property type="protein sequence ID" value="CAF4180117.1"/>
    <property type="molecule type" value="Genomic_DNA"/>
</dbReference>
<evidence type="ECO:0000313" key="4">
    <source>
        <dbReference type="EMBL" id="CAF4003057.1"/>
    </source>
</evidence>
<dbReference type="PRINTS" id="PR00407">
    <property type="entry name" value="EUMOPTERIN"/>
</dbReference>
<dbReference type="GO" id="GO:0043546">
    <property type="term" value="F:molybdopterin cofactor binding"/>
    <property type="evidence" value="ECO:0007669"/>
    <property type="project" value="TreeGrafter"/>
</dbReference>
<dbReference type="PANTHER" id="PTHR19372">
    <property type="entry name" value="SULFITE REDUCTASE"/>
    <property type="match status" value="1"/>
</dbReference>
<proteinExistence type="predicted"/>
<evidence type="ECO:0000313" key="6">
    <source>
        <dbReference type="Proteomes" id="UP000663829"/>
    </source>
</evidence>
<dbReference type="EMBL" id="CAJOBA010035357">
    <property type="protein sequence ID" value="CAF4003057.1"/>
    <property type="molecule type" value="Genomic_DNA"/>
</dbReference>
<dbReference type="OrthoDB" id="1700506at2759"/>
<dbReference type="Proteomes" id="UP000682733">
    <property type="component" value="Unassembled WGS sequence"/>
</dbReference>
<gene>
    <name evidence="3" type="ORF">GPM918_LOCUS29823</name>
    <name evidence="2" type="ORF">OVA965_LOCUS23588</name>
    <name evidence="5" type="ORF">SRO942_LOCUS30415</name>
    <name evidence="4" type="ORF">TMI583_LOCUS24308</name>
</gene>
<dbReference type="GO" id="GO:0006790">
    <property type="term" value="P:sulfur compound metabolic process"/>
    <property type="evidence" value="ECO:0007669"/>
    <property type="project" value="TreeGrafter"/>
</dbReference>
<evidence type="ECO:0000256" key="1">
    <source>
        <dbReference type="SAM" id="MobiDB-lite"/>
    </source>
</evidence>
<dbReference type="EMBL" id="CAJNOQ010013775">
    <property type="protein sequence ID" value="CAF1328463.1"/>
    <property type="molecule type" value="Genomic_DNA"/>
</dbReference>
<dbReference type="Proteomes" id="UP000663829">
    <property type="component" value="Unassembled WGS sequence"/>
</dbReference>
<dbReference type="AlphaFoldDB" id="A0A815FPF5"/>
<keyword evidence="6" id="KW-1185">Reference proteome</keyword>
<feature type="compositionally biased region" description="Low complexity" evidence="1">
    <location>
        <begin position="109"/>
        <end position="120"/>
    </location>
</feature>
<reference evidence="3" key="1">
    <citation type="submission" date="2021-02" db="EMBL/GenBank/DDBJ databases">
        <authorList>
            <person name="Nowell W R."/>
        </authorList>
    </citation>
    <scope>NUCLEOTIDE SEQUENCE</scope>
</reference>
<sequence>MESGRLNHPFPPTAMIMSPMRMVHQKMFSQPPAPCGFAPHGPPYDHSSVSEESKSEQPDESSSTVEHLPFSADPLRTATADSKKKMNGHIDTNGHTEINGRSETNGHCSNGEENISESSGVANSKKIDERDQPTPDNWIERDESMVRLTGNHPFNSEAPLSKLVQCGFITPARLHFVRNHGYVPKIERNEHRIEITG</sequence>
<dbReference type="EMBL" id="CAJNOK010013826">
    <property type="protein sequence ID" value="CAF1192783.1"/>
    <property type="molecule type" value="Genomic_DNA"/>
</dbReference>